<dbReference type="GO" id="GO:0005829">
    <property type="term" value="C:cytosol"/>
    <property type="evidence" value="ECO:0007669"/>
    <property type="project" value="TreeGrafter"/>
</dbReference>
<dbReference type="SUPFAM" id="SSF56214">
    <property type="entry name" value="4'-phosphopantetheinyl transferase"/>
    <property type="match status" value="2"/>
</dbReference>
<dbReference type="InterPro" id="IPR050559">
    <property type="entry name" value="P-Pant_transferase_sf"/>
</dbReference>
<dbReference type="AlphaFoldDB" id="A0A9X2IS00"/>
<accession>A0A9X2IS00</accession>
<dbReference type="GO" id="GO:0008897">
    <property type="term" value="F:holo-[acyl-carrier-protein] synthase activity"/>
    <property type="evidence" value="ECO:0007669"/>
    <property type="project" value="InterPro"/>
</dbReference>
<proteinExistence type="predicted"/>
<dbReference type="PANTHER" id="PTHR12215">
    <property type="entry name" value="PHOSPHOPANTETHEINE TRANSFERASE"/>
    <property type="match status" value="1"/>
</dbReference>
<keyword evidence="3" id="KW-1185">Reference proteome</keyword>
<comment type="caution">
    <text evidence="2">The sequence shown here is derived from an EMBL/GenBank/DDBJ whole genome shotgun (WGS) entry which is preliminary data.</text>
</comment>
<evidence type="ECO:0008006" key="4">
    <source>
        <dbReference type="Google" id="ProtNLM"/>
    </source>
</evidence>
<dbReference type="RefSeq" id="WP_251942863.1">
    <property type="nucleotide sequence ID" value="NZ_JAMRYM010000002.1"/>
</dbReference>
<dbReference type="Proteomes" id="UP001155240">
    <property type="component" value="Unassembled WGS sequence"/>
</dbReference>
<dbReference type="GO" id="GO:0019878">
    <property type="term" value="P:lysine biosynthetic process via aminoadipic acid"/>
    <property type="evidence" value="ECO:0007669"/>
    <property type="project" value="TreeGrafter"/>
</dbReference>
<gene>
    <name evidence="2" type="ORF">NB037_01205</name>
</gene>
<sequence length="258" mass="26887">MRGTTPGAATRDSGHDLPGVHLRWLSLDEQSLDAERLLPLLTAAERERYAGTPAASVAERFVFGRVLLRMLAAELTGGDAAAIDVVATCAGCSGPHGRPRLEGADPLLAALSVSIAHCAGAVVVAASTAGTVGVDIEPAAGSAERSAQITQVAGAPFWVGAARPADPILHWTRIEAVLKADGRGLEVDPHRVLIHESRIAAEARLDGVRFRLAEPRLDPAFRVSVALGPVLGRGTGPIIGWRREHSDALADSLVSPGR</sequence>
<evidence type="ECO:0000313" key="2">
    <source>
        <dbReference type="EMBL" id="MCM6761023.1"/>
    </source>
</evidence>
<protein>
    <recommendedName>
        <fullName evidence="4">4'-phosphopantetheinyl transferase</fullName>
    </recommendedName>
</protein>
<name>A0A9X2IS00_9MICO</name>
<dbReference type="PANTHER" id="PTHR12215:SF10">
    <property type="entry name" value="L-AMINOADIPATE-SEMIALDEHYDE DEHYDROGENASE-PHOSPHOPANTETHEINYL TRANSFERASE"/>
    <property type="match status" value="1"/>
</dbReference>
<keyword evidence="1" id="KW-0808">Transferase</keyword>
<dbReference type="InterPro" id="IPR037143">
    <property type="entry name" value="4-PPantetheinyl_Trfase_dom_sf"/>
</dbReference>
<reference evidence="2" key="1">
    <citation type="submission" date="2022-06" db="EMBL/GenBank/DDBJ databases">
        <title>Whole genome shotgun sequencing (WGS) of Rathayibacter sp. ZW T2_19, isolated from stored onions (Allium cepa).</title>
        <authorList>
            <person name="Stoll D.A."/>
            <person name="Huch M."/>
        </authorList>
    </citation>
    <scope>NUCLEOTIDE SEQUENCE</scope>
    <source>
        <strain evidence="2">ZW T2_19</strain>
    </source>
</reference>
<organism evidence="2 3">
    <name type="scientific">Rathayibacter rubneri</name>
    <dbReference type="NCBI Taxonomy" id="2950106"/>
    <lineage>
        <taxon>Bacteria</taxon>
        <taxon>Bacillati</taxon>
        <taxon>Actinomycetota</taxon>
        <taxon>Actinomycetes</taxon>
        <taxon>Micrococcales</taxon>
        <taxon>Microbacteriaceae</taxon>
        <taxon>Rathayibacter</taxon>
    </lineage>
</organism>
<evidence type="ECO:0000313" key="3">
    <source>
        <dbReference type="Proteomes" id="UP001155240"/>
    </source>
</evidence>
<evidence type="ECO:0000256" key="1">
    <source>
        <dbReference type="ARBA" id="ARBA00022679"/>
    </source>
</evidence>
<dbReference type="Gene3D" id="3.90.470.20">
    <property type="entry name" value="4'-phosphopantetheinyl transferase domain"/>
    <property type="match status" value="1"/>
</dbReference>
<dbReference type="GO" id="GO:0000287">
    <property type="term" value="F:magnesium ion binding"/>
    <property type="evidence" value="ECO:0007669"/>
    <property type="project" value="InterPro"/>
</dbReference>
<dbReference type="EMBL" id="JAMRYM010000002">
    <property type="protein sequence ID" value="MCM6761023.1"/>
    <property type="molecule type" value="Genomic_DNA"/>
</dbReference>